<name>A0AAP8SN50_9GAMM</name>
<gene>
    <name evidence="1" type="ORF">C0029_14010</name>
</gene>
<reference evidence="1 2" key="1">
    <citation type="submission" date="2018-01" db="EMBL/GenBank/DDBJ databases">
        <title>The draft genome sequence of Halioglobus japonicus S1-36.</title>
        <authorList>
            <person name="Du Z.-J."/>
            <person name="Shi M.-J."/>
        </authorList>
    </citation>
    <scope>NUCLEOTIDE SEQUENCE [LARGE SCALE GENOMIC DNA]</scope>
    <source>
        <strain evidence="1 2">S1-36</strain>
    </source>
</reference>
<evidence type="ECO:0000313" key="1">
    <source>
        <dbReference type="EMBL" id="PLW85713.1"/>
    </source>
</evidence>
<keyword evidence="2" id="KW-1185">Reference proteome</keyword>
<dbReference type="AlphaFoldDB" id="A0AAP8SN50"/>
<evidence type="ECO:0000313" key="2">
    <source>
        <dbReference type="Proteomes" id="UP000235162"/>
    </source>
</evidence>
<dbReference type="KEGG" id="hja:BST95_05455"/>
<accession>A0AAP8SN50</accession>
<dbReference type="Proteomes" id="UP000235162">
    <property type="component" value="Unassembled WGS sequence"/>
</dbReference>
<organism evidence="1 2">
    <name type="scientific">Halioglobus japonicus</name>
    <dbReference type="NCBI Taxonomy" id="930805"/>
    <lineage>
        <taxon>Bacteria</taxon>
        <taxon>Pseudomonadati</taxon>
        <taxon>Pseudomonadota</taxon>
        <taxon>Gammaproteobacteria</taxon>
        <taxon>Cellvibrionales</taxon>
        <taxon>Halieaceae</taxon>
        <taxon>Halioglobus</taxon>
    </lineage>
</organism>
<sequence>MLTDHAELLCELKIYHTPGAGYDSRYACLMDRYLSDVGMQIYSWVVVMERDRVAERSVSSE</sequence>
<protein>
    <submittedName>
        <fullName evidence="1">Uncharacterized protein</fullName>
    </submittedName>
</protein>
<comment type="caution">
    <text evidence="1">The sequence shown here is derived from an EMBL/GenBank/DDBJ whole genome shotgun (WGS) entry which is preliminary data.</text>
</comment>
<proteinExistence type="predicted"/>
<dbReference type="RefSeq" id="WP_084198469.1">
    <property type="nucleotide sequence ID" value="NZ_CP019450.1"/>
</dbReference>
<dbReference type="EMBL" id="PKUR01000003">
    <property type="protein sequence ID" value="PLW85713.1"/>
    <property type="molecule type" value="Genomic_DNA"/>
</dbReference>